<dbReference type="Proteomes" id="UP000292423">
    <property type="component" value="Unassembled WGS sequence"/>
</dbReference>
<keyword evidence="3" id="KW-1185">Reference proteome</keyword>
<sequence length="87" mass="9591">MKSMDRSTTLPLDAIGALELGQKPEAIRIVRQEMGMNPEEAGHLIDHYLKMHPVAPVPGFQPSPPNHLRWLMVIGLVIVFGGLTLLV</sequence>
<evidence type="ECO:0000313" key="3">
    <source>
        <dbReference type="Proteomes" id="UP000292423"/>
    </source>
</evidence>
<protein>
    <recommendedName>
        <fullName evidence="4">Ribosomal L7/L12-like protein</fullName>
    </recommendedName>
</protein>
<proteinExistence type="predicted"/>
<feature type="transmembrane region" description="Helical" evidence="1">
    <location>
        <begin position="68"/>
        <end position="86"/>
    </location>
</feature>
<dbReference type="RefSeq" id="WP_130410836.1">
    <property type="nucleotide sequence ID" value="NZ_SHKX01000010.1"/>
</dbReference>
<dbReference type="EMBL" id="SHKX01000010">
    <property type="protein sequence ID" value="RZU47610.1"/>
    <property type="molecule type" value="Genomic_DNA"/>
</dbReference>
<keyword evidence="1" id="KW-0812">Transmembrane</keyword>
<dbReference type="AlphaFoldDB" id="A0A4Q7ZAM1"/>
<evidence type="ECO:0008006" key="4">
    <source>
        <dbReference type="Google" id="ProtNLM"/>
    </source>
</evidence>
<accession>A0A4Q7ZAM1</accession>
<evidence type="ECO:0000256" key="1">
    <source>
        <dbReference type="SAM" id="Phobius"/>
    </source>
</evidence>
<reference evidence="2 3" key="1">
    <citation type="submission" date="2019-02" db="EMBL/GenBank/DDBJ databases">
        <title>Genomic Encyclopedia of Type Strains, Phase IV (KMG-IV): sequencing the most valuable type-strain genomes for metagenomic binning, comparative biology and taxonomic classification.</title>
        <authorList>
            <person name="Goeker M."/>
        </authorList>
    </citation>
    <scope>NUCLEOTIDE SEQUENCE [LARGE SCALE GENOMIC DNA]</scope>
    <source>
        <strain evidence="2 3">DSM 105135</strain>
    </source>
</reference>
<gene>
    <name evidence="2" type="ORF">EV700_0577</name>
</gene>
<evidence type="ECO:0000313" key="2">
    <source>
        <dbReference type="EMBL" id="RZU47610.1"/>
    </source>
</evidence>
<comment type="caution">
    <text evidence="2">The sequence shown here is derived from an EMBL/GenBank/DDBJ whole genome shotgun (WGS) entry which is preliminary data.</text>
</comment>
<name>A0A4Q7ZAM1_9GAMM</name>
<keyword evidence="1" id="KW-1133">Transmembrane helix</keyword>
<organism evidence="2 3">
    <name type="scientific">Fluviicoccus keumensis</name>
    <dbReference type="NCBI Taxonomy" id="1435465"/>
    <lineage>
        <taxon>Bacteria</taxon>
        <taxon>Pseudomonadati</taxon>
        <taxon>Pseudomonadota</taxon>
        <taxon>Gammaproteobacteria</taxon>
        <taxon>Moraxellales</taxon>
        <taxon>Moraxellaceae</taxon>
        <taxon>Fluviicoccus</taxon>
    </lineage>
</organism>
<keyword evidence="1" id="KW-0472">Membrane</keyword>